<evidence type="ECO:0000256" key="2">
    <source>
        <dbReference type="SAM" id="Phobius"/>
    </source>
</evidence>
<keyword evidence="2" id="KW-0472">Membrane</keyword>
<dbReference type="Gene3D" id="3.30.70.1440">
    <property type="entry name" value="Multidrug efflux transporter AcrB pore domain"/>
    <property type="match status" value="1"/>
</dbReference>
<evidence type="ECO:0000259" key="3">
    <source>
        <dbReference type="PROSITE" id="PS50156"/>
    </source>
</evidence>
<keyword evidence="1" id="KW-0175">Coiled coil</keyword>
<feature type="transmembrane region" description="Helical" evidence="2">
    <location>
        <begin position="531"/>
        <end position="548"/>
    </location>
</feature>
<name>A0A1X7KF55_9SPHI</name>
<evidence type="ECO:0000313" key="5">
    <source>
        <dbReference type="Proteomes" id="UP000192980"/>
    </source>
</evidence>
<organism evidence="4 5">
    <name type="scientific">Sphingobacterium psychroaquaticum</name>
    <dbReference type="NCBI Taxonomy" id="561061"/>
    <lineage>
        <taxon>Bacteria</taxon>
        <taxon>Pseudomonadati</taxon>
        <taxon>Bacteroidota</taxon>
        <taxon>Sphingobacteriia</taxon>
        <taxon>Sphingobacteriales</taxon>
        <taxon>Sphingobacteriaceae</taxon>
        <taxon>Sphingobacterium</taxon>
    </lineage>
</organism>
<dbReference type="InterPro" id="IPR000731">
    <property type="entry name" value="SSD"/>
</dbReference>
<feature type="transmembrane region" description="Helical" evidence="2">
    <location>
        <begin position="12"/>
        <end position="30"/>
    </location>
</feature>
<feature type="transmembrane region" description="Helical" evidence="2">
    <location>
        <begin position="857"/>
        <end position="879"/>
    </location>
</feature>
<gene>
    <name evidence="4" type="ORF">SAMN05660862_2792</name>
</gene>
<keyword evidence="5" id="KW-1185">Reference proteome</keyword>
<dbReference type="PRINTS" id="PR00702">
    <property type="entry name" value="ACRIFLAVINRP"/>
</dbReference>
<reference evidence="4 5" key="1">
    <citation type="submission" date="2017-04" db="EMBL/GenBank/DDBJ databases">
        <authorList>
            <person name="Afonso C.L."/>
            <person name="Miller P.J."/>
            <person name="Scott M.A."/>
            <person name="Spackman E."/>
            <person name="Goraichik I."/>
            <person name="Dimitrov K.M."/>
            <person name="Suarez D.L."/>
            <person name="Swayne D.E."/>
        </authorList>
    </citation>
    <scope>NUCLEOTIDE SEQUENCE [LARGE SCALE GENOMIC DNA]</scope>
    <source>
        <strain evidence="4 5">DSM 22418</strain>
    </source>
</reference>
<dbReference type="GO" id="GO:0005886">
    <property type="term" value="C:plasma membrane"/>
    <property type="evidence" value="ECO:0007669"/>
    <property type="project" value="TreeGrafter"/>
</dbReference>
<dbReference type="SUPFAM" id="SSF82866">
    <property type="entry name" value="Multidrug efflux transporter AcrB transmembrane domain"/>
    <property type="match status" value="2"/>
</dbReference>
<keyword evidence="2" id="KW-1133">Transmembrane helix</keyword>
<feature type="transmembrane region" description="Helical" evidence="2">
    <location>
        <begin position="989"/>
        <end position="1014"/>
    </location>
</feature>
<evidence type="ECO:0000256" key="1">
    <source>
        <dbReference type="SAM" id="Coils"/>
    </source>
</evidence>
<dbReference type="PROSITE" id="PS50156">
    <property type="entry name" value="SSD"/>
    <property type="match status" value="1"/>
</dbReference>
<dbReference type="GO" id="GO:0042910">
    <property type="term" value="F:xenobiotic transmembrane transporter activity"/>
    <property type="evidence" value="ECO:0007669"/>
    <property type="project" value="TreeGrafter"/>
</dbReference>
<feature type="transmembrane region" description="Helical" evidence="2">
    <location>
        <begin position="912"/>
        <end position="933"/>
    </location>
</feature>
<feature type="transmembrane region" description="Helical" evidence="2">
    <location>
        <begin position="386"/>
        <end position="410"/>
    </location>
</feature>
<feature type="transmembrane region" description="Helical" evidence="2">
    <location>
        <begin position="334"/>
        <end position="353"/>
    </location>
</feature>
<accession>A0A1X7KF55</accession>
<dbReference type="Gene3D" id="3.30.70.1320">
    <property type="entry name" value="Multidrug efflux transporter AcrB pore domain like"/>
    <property type="match status" value="1"/>
</dbReference>
<feature type="domain" description="SSD" evidence="3">
    <location>
        <begin position="359"/>
        <end position="488"/>
    </location>
</feature>
<dbReference type="PANTHER" id="PTHR32063">
    <property type="match status" value="1"/>
</dbReference>
<dbReference type="AlphaFoldDB" id="A0A1X7KF55"/>
<dbReference type="SUPFAM" id="SSF82693">
    <property type="entry name" value="Multidrug efflux transporter AcrB pore domain, PN1, PN2, PC1 and PC2 subdomains"/>
    <property type="match status" value="3"/>
</dbReference>
<dbReference type="STRING" id="561061.SAMN05660862_2792"/>
<dbReference type="EMBL" id="FXAU01000005">
    <property type="protein sequence ID" value="SMG39527.1"/>
    <property type="molecule type" value="Genomic_DNA"/>
</dbReference>
<dbReference type="SUPFAM" id="SSF82714">
    <property type="entry name" value="Multidrug efflux transporter AcrB TolC docking domain, DN and DC subdomains"/>
    <property type="match status" value="2"/>
</dbReference>
<feature type="transmembrane region" description="Helical" evidence="2">
    <location>
        <begin position="431"/>
        <end position="451"/>
    </location>
</feature>
<dbReference type="OrthoDB" id="9758234at2"/>
<protein>
    <submittedName>
        <fullName evidence="4">Hydrophobic/amphiphilic exporter-1, HAE1 family</fullName>
    </submittedName>
</protein>
<sequence>MNLTKVSIKRPTAVIIICIALVVFGIYSLMNINQELMPKVSTSTISITTLYPGAGVQEVENSITKKIEEATAALEGIDNVMSTSMENFSLVAITLKPGTNLEKVMQEAQREVNKIRSELPEDAKEPAVTDFKVTDIPIMTIGVTSSIDEMELYEIVDSKIKPALERISGVGRVALIGGLVKEVQVNIDEDKLKSYDLSISHVAQILITSNMEFPTGKLINEEKQLQIRLEGKFQTPSDIEHVILKTLPDGTSVMVKDVAEVADTYKEVATINRTNGIPSIGITIQRSADANTVEISKIVTSQLALLKKKYEEEKISFVVAVDNAEFTIESANSVLIDLVLAICLVAVTVLLFLQSFRNSIFAAIAIPLSLIITFIPMYLFGFSLNIMSLLGLTLVIGILVDDAIVVIENIHKHLERGKTVIQAAYDGVKEIGFTVISITLVIVVVFVPISLTQGTISDVFRQFALTIAIAVIVSLAVAFTVIPLIYSRFGKHEKINPDSFLGKLQVAFERGITSVASWFGNILNWSFSNKIIVFSTVGVLLVSSMALIDQGFIGSDFAPQGDQGQFVIKLELPKDVTIQQTNASTFQAESIVRNNSAVENVFTTVGAEENGQSQASLAELRVKLVPHKNRKISAGDLAQELKLTLQRTLPDVIVSLGMTDMMGNIDEAPVRYYVTGQHIDTVRAAAHLLLEEMKKIKGVVDPELSAKEGNPQISIVPDRKKMAHLGVAFADLGQTLSLAFSGNTDAKLLRDDKEYDINIRLDQADREQIQHVENISVMNNKGQLVQLKQFANITETQGPTLLERRDRNPSISVSAQVGGRPVGDIGADINQAIEQLNLSDQIEIIPGGELEMQGDSFGSLGIALLVSIFLVYFIMVLLYNSFVYPLVVLGSLPLAIIGALLALALTMQTLNVFTLLGMIVLIGLVAKNAILLVDFTNHLKEQEVPLKDALLQATHERFRPIVMTTLAMVVGMLPVALASGAAAEWKNGLAWVIIGGLISSLFLTLIVVPLFYYVMDRLLSRIGSGKRKEIVILENE</sequence>
<dbReference type="Proteomes" id="UP000192980">
    <property type="component" value="Unassembled WGS sequence"/>
</dbReference>
<dbReference type="Gene3D" id="3.30.2090.10">
    <property type="entry name" value="Multidrug efflux transporter AcrB TolC docking domain, DN and DC subdomains"/>
    <property type="match status" value="2"/>
</dbReference>
<feature type="transmembrane region" description="Helical" evidence="2">
    <location>
        <begin position="360"/>
        <end position="380"/>
    </location>
</feature>
<keyword evidence="2" id="KW-0812">Transmembrane</keyword>
<dbReference type="InterPro" id="IPR001036">
    <property type="entry name" value="Acrflvin-R"/>
</dbReference>
<dbReference type="RefSeq" id="WP_159451850.1">
    <property type="nucleotide sequence ID" value="NZ_FXAU01000005.1"/>
</dbReference>
<dbReference type="PANTHER" id="PTHR32063:SF0">
    <property type="entry name" value="SWARMING MOTILITY PROTEIN SWRC"/>
    <property type="match status" value="1"/>
</dbReference>
<proteinExistence type="predicted"/>
<dbReference type="InterPro" id="IPR027463">
    <property type="entry name" value="AcrB_DN_DC_subdom"/>
</dbReference>
<feature type="transmembrane region" description="Helical" evidence="2">
    <location>
        <begin position="463"/>
        <end position="486"/>
    </location>
</feature>
<feature type="coiled-coil region" evidence="1">
    <location>
        <begin position="98"/>
        <end position="125"/>
    </location>
</feature>
<dbReference type="Pfam" id="PF00873">
    <property type="entry name" value="ACR_tran"/>
    <property type="match status" value="1"/>
</dbReference>
<evidence type="ECO:0000313" key="4">
    <source>
        <dbReference type="EMBL" id="SMG39527.1"/>
    </source>
</evidence>
<feature type="transmembrane region" description="Helical" evidence="2">
    <location>
        <begin position="961"/>
        <end position="983"/>
    </location>
</feature>
<dbReference type="Gene3D" id="3.30.70.1430">
    <property type="entry name" value="Multidrug efflux transporter AcrB pore domain"/>
    <property type="match status" value="2"/>
</dbReference>
<dbReference type="Gene3D" id="1.20.1640.10">
    <property type="entry name" value="Multidrug efflux transporter AcrB transmembrane domain"/>
    <property type="match status" value="2"/>
</dbReference>
<feature type="transmembrane region" description="Helical" evidence="2">
    <location>
        <begin position="886"/>
        <end position="906"/>
    </location>
</feature>